<name>A0ABS8ZSM6_9PSEU</name>
<gene>
    <name evidence="2" type="ORF">LWC34_42480</name>
</gene>
<dbReference type="Proteomes" id="UP001521150">
    <property type="component" value="Unassembled WGS sequence"/>
</dbReference>
<organism evidence="2 3">
    <name type="scientific">Kibdelosporangium philippinense</name>
    <dbReference type="NCBI Taxonomy" id="211113"/>
    <lineage>
        <taxon>Bacteria</taxon>
        <taxon>Bacillati</taxon>
        <taxon>Actinomycetota</taxon>
        <taxon>Actinomycetes</taxon>
        <taxon>Pseudonocardiales</taxon>
        <taxon>Pseudonocardiaceae</taxon>
        <taxon>Kibdelosporangium</taxon>
    </lineage>
</organism>
<dbReference type="RefSeq" id="WP_233730849.1">
    <property type="nucleotide sequence ID" value="NZ_JAJVCN010000003.1"/>
</dbReference>
<reference evidence="2 3" key="1">
    <citation type="submission" date="2021-12" db="EMBL/GenBank/DDBJ databases">
        <title>Genome sequence of Kibdelosporangium philippinense ATCC 49844.</title>
        <authorList>
            <person name="Fedorov E.A."/>
            <person name="Omeragic M."/>
            <person name="Shalygina K.F."/>
            <person name="Maclea K.S."/>
        </authorList>
    </citation>
    <scope>NUCLEOTIDE SEQUENCE [LARGE SCALE GENOMIC DNA]</scope>
    <source>
        <strain evidence="2 3">ATCC 49844</strain>
    </source>
</reference>
<dbReference type="EMBL" id="JAJVCN010000003">
    <property type="protein sequence ID" value="MCE7009438.1"/>
    <property type="molecule type" value="Genomic_DNA"/>
</dbReference>
<feature type="compositionally biased region" description="Basic and acidic residues" evidence="1">
    <location>
        <begin position="80"/>
        <end position="91"/>
    </location>
</feature>
<evidence type="ECO:0000313" key="3">
    <source>
        <dbReference type="Proteomes" id="UP001521150"/>
    </source>
</evidence>
<evidence type="ECO:0000313" key="2">
    <source>
        <dbReference type="EMBL" id="MCE7009438.1"/>
    </source>
</evidence>
<evidence type="ECO:0000256" key="1">
    <source>
        <dbReference type="SAM" id="MobiDB-lite"/>
    </source>
</evidence>
<feature type="region of interest" description="Disordered" evidence="1">
    <location>
        <begin position="72"/>
        <end position="91"/>
    </location>
</feature>
<sequence>MDVVEAGALGVRSAVAQLVRRGTPLRFTIYPMIHLAEPAFYAEVSRRLRGHDLIVAEGISRAPSVNQLTKAYRRTAARPRRTDPRGVRSRRADPVADMLGKEFTQKWSELPLVERLVANVAAPLTGLYLRTFGTREALACHLVTDDDTDIDDWHPELGLDRLIKDERDALLIQALTKIHEERQHEQIDVAIAWGAAHVPPIVAYLMSALGYVVIDAEWITVFDY</sequence>
<accession>A0ABS8ZSM6</accession>
<protein>
    <submittedName>
        <fullName evidence="2">Uncharacterized protein</fullName>
    </submittedName>
</protein>
<comment type="caution">
    <text evidence="2">The sequence shown here is derived from an EMBL/GenBank/DDBJ whole genome shotgun (WGS) entry which is preliminary data.</text>
</comment>
<keyword evidence="3" id="KW-1185">Reference proteome</keyword>
<proteinExistence type="predicted"/>